<organism evidence="1 2">
    <name type="scientific">Thermobacillus composti (strain DSM 18247 / JCM 13945 / KWC4)</name>
    <dbReference type="NCBI Taxonomy" id="717605"/>
    <lineage>
        <taxon>Bacteria</taxon>
        <taxon>Bacillati</taxon>
        <taxon>Bacillota</taxon>
        <taxon>Bacilli</taxon>
        <taxon>Bacillales</taxon>
        <taxon>Paenibacillaceae</taxon>
        <taxon>Thermobacillus</taxon>
    </lineage>
</organism>
<evidence type="ECO:0008006" key="3">
    <source>
        <dbReference type="Google" id="ProtNLM"/>
    </source>
</evidence>
<evidence type="ECO:0000313" key="2">
    <source>
        <dbReference type="Proteomes" id="UP000010795"/>
    </source>
</evidence>
<sequence>MRHALVIGGSGMLAGASLWLARQGREVTVIGRNPQKLKRLSDQHPNLHGVSADYSRAAEFAETLNDMMRKWGPADLVVAWIHHDEERVIGQTAEAIRLAGGADFGWELYHVLGSSSNLDEMLRKIAVPPECACHQVQLGFVIEGGRSRWLTHDEISNGVIECIQNNRRRHVVGTLEPWEKRPGY</sequence>
<dbReference type="InterPro" id="IPR036291">
    <property type="entry name" value="NAD(P)-bd_dom_sf"/>
</dbReference>
<dbReference type="EMBL" id="CP003255">
    <property type="protein sequence ID" value="AGA59268.1"/>
    <property type="molecule type" value="Genomic_DNA"/>
</dbReference>
<gene>
    <name evidence="1" type="ordered locus">Theco_3213</name>
</gene>
<dbReference type="HOGENOM" id="CLU_127498_0_0_9"/>
<proteinExistence type="predicted"/>
<name>L0EG73_THECK</name>
<dbReference type="STRING" id="717605.Theco_3213"/>
<dbReference type="Gene3D" id="3.40.50.720">
    <property type="entry name" value="NAD(P)-binding Rossmann-like Domain"/>
    <property type="match status" value="1"/>
</dbReference>
<dbReference type="eggNOG" id="COG0702">
    <property type="taxonomic scope" value="Bacteria"/>
</dbReference>
<keyword evidence="2" id="KW-1185">Reference proteome</keyword>
<dbReference type="OrthoDB" id="7922774at2"/>
<dbReference type="AlphaFoldDB" id="L0EG73"/>
<dbReference type="SUPFAM" id="SSF51735">
    <property type="entry name" value="NAD(P)-binding Rossmann-fold domains"/>
    <property type="match status" value="1"/>
</dbReference>
<accession>L0EG73</accession>
<dbReference type="Proteomes" id="UP000010795">
    <property type="component" value="Chromosome"/>
</dbReference>
<protein>
    <recommendedName>
        <fullName evidence="3">Short-chain dehydrogenase</fullName>
    </recommendedName>
</protein>
<dbReference type="NCBIfam" id="NF006168">
    <property type="entry name" value="PRK08309.1"/>
    <property type="match status" value="1"/>
</dbReference>
<evidence type="ECO:0000313" key="1">
    <source>
        <dbReference type="EMBL" id="AGA59268.1"/>
    </source>
</evidence>
<reference evidence="2" key="1">
    <citation type="submission" date="2012-01" db="EMBL/GenBank/DDBJ databases">
        <title>Complete sequence of chromosome of Thermobacillus composti KWC4.</title>
        <authorList>
            <person name="Lucas S."/>
            <person name="Han J."/>
            <person name="Lapidus A."/>
            <person name="Cheng J.-F."/>
            <person name="Goodwin L."/>
            <person name="Pitluck S."/>
            <person name="Peters L."/>
            <person name="Ovchinnikova G."/>
            <person name="Teshima H."/>
            <person name="Detter J.C."/>
            <person name="Han C."/>
            <person name="Tapia R."/>
            <person name="Land M."/>
            <person name="Hauser L."/>
            <person name="Kyrpides N."/>
            <person name="Ivanova N."/>
            <person name="Pagani I."/>
            <person name="Anderson I."/>
            <person name="Woyke T."/>
        </authorList>
    </citation>
    <scope>NUCLEOTIDE SEQUENCE [LARGE SCALE GENOMIC DNA]</scope>
    <source>
        <strain evidence="2">DSM 18247 / JCM 13945 / KWC4</strain>
    </source>
</reference>
<dbReference type="KEGG" id="tco:Theco_3213"/>
<dbReference type="RefSeq" id="WP_015256000.1">
    <property type="nucleotide sequence ID" value="NC_019897.1"/>
</dbReference>